<organism evidence="3 6">
    <name type="scientific">Photobacterium aquimaris</name>
    <dbReference type="NCBI Taxonomy" id="512643"/>
    <lineage>
        <taxon>Bacteria</taxon>
        <taxon>Pseudomonadati</taxon>
        <taxon>Pseudomonadota</taxon>
        <taxon>Gammaproteobacteria</taxon>
        <taxon>Vibrionales</taxon>
        <taxon>Vibrionaceae</taxon>
        <taxon>Photobacterium</taxon>
    </lineage>
</organism>
<accession>A0A1B8HY17</accession>
<protein>
    <submittedName>
        <fullName evidence="3">DUF1311 domain-containing protein</fullName>
    </submittedName>
</protein>
<dbReference type="Proteomes" id="UP000241858">
    <property type="component" value="Unassembled WGS sequence"/>
</dbReference>
<dbReference type="InterPro" id="IPR009739">
    <property type="entry name" value="LprI-like_N"/>
</dbReference>
<sequence>MKKYLLIIFVCVSLPALAAKKALDCDNPRNTLDINDCAALTLTSAQEELSKYLTASVEHNKDDPALVKAIEQAQKDWQVYMKAQCNAVYTQWRDGTIRNVMALDCKTQLTKERTHDVWMHFLTYMDSTPPVLPEPSKYFKM</sequence>
<reference evidence="5" key="2">
    <citation type="submission" date="2017-06" db="EMBL/GenBank/DDBJ databases">
        <authorList>
            <person name="Rodrigo-Torres L."/>
            <person name="Arahal R. D."/>
            <person name="Lucena T."/>
        </authorList>
    </citation>
    <scope>NUCLEOTIDE SEQUENCE [LARGE SCALE GENOMIC DNA]</scope>
    <source>
        <strain evidence="5">type strain: CECT 9192</strain>
    </source>
</reference>
<evidence type="ECO:0000313" key="5">
    <source>
        <dbReference type="Proteomes" id="UP000196485"/>
    </source>
</evidence>
<evidence type="ECO:0000313" key="6">
    <source>
        <dbReference type="Proteomes" id="UP000241858"/>
    </source>
</evidence>
<evidence type="ECO:0000256" key="1">
    <source>
        <dbReference type="SAM" id="SignalP"/>
    </source>
</evidence>
<proteinExistence type="predicted"/>
<feature type="chain" id="PRO_5015060974" evidence="1">
    <location>
        <begin position="19"/>
        <end position="141"/>
    </location>
</feature>
<evidence type="ECO:0000313" key="4">
    <source>
        <dbReference type="EMBL" id="SMY15363.1"/>
    </source>
</evidence>
<keyword evidence="5" id="KW-1185">Reference proteome</keyword>
<dbReference type="Proteomes" id="UP000196485">
    <property type="component" value="Unassembled WGS sequence"/>
</dbReference>
<dbReference type="EMBL" id="PYLY01000040">
    <property type="protein sequence ID" value="PSU00422.1"/>
    <property type="molecule type" value="Genomic_DNA"/>
</dbReference>
<keyword evidence="1" id="KW-0732">Signal</keyword>
<feature type="domain" description="Lysozyme inhibitor LprI-like N-terminal" evidence="2">
    <location>
        <begin position="25"/>
        <end position="116"/>
    </location>
</feature>
<dbReference type="OrthoDB" id="7340239at2"/>
<reference evidence="4" key="1">
    <citation type="submission" date="2017-06" db="EMBL/GenBank/DDBJ databases">
        <authorList>
            <person name="Kim H.J."/>
            <person name="Triplett B.A."/>
        </authorList>
    </citation>
    <scope>NUCLEOTIDE SEQUENCE [LARGE SCALE GENOMIC DNA]</scope>
    <source>
        <strain evidence="4">Type strain: CECT 9192</strain>
    </source>
</reference>
<name>A0A1B8HY17_9GAMM</name>
<evidence type="ECO:0000259" key="2">
    <source>
        <dbReference type="Pfam" id="PF07007"/>
    </source>
</evidence>
<dbReference type="AlphaFoldDB" id="A0A1B8HY17"/>
<dbReference type="Pfam" id="PF07007">
    <property type="entry name" value="LprI"/>
    <property type="match status" value="1"/>
</dbReference>
<dbReference type="RefSeq" id="WP_061000460.1">
    <property type="nucleotide sequence ID" value="NZ_FYAH01000001.1"/>
</dbReference>
<evidence type="ECO:0000313" key="3">
    <source>
        <dbReference type="EMBL" id="PSU00422.1"/>
    </source>
</evidence>
<gene>
    <name evidence="3" type="ORF">C0W81_16525</name>
    <name evidence="4" type="ORF">PAQU9191_00586</name>
</gene>
<reference evidence="3 6" key="3">
    <citation type="submission" date="2018-03" db="EMBL/GenBank/DDBJ databases">
        <title>Whole genome sequencing of Histamine producing bacteria.</title>
        <authorList>
            <person name="Butler K."/>
        </authorList>
    </citation>
    <scope>NUCLEOTIDE SEQUENCE [LARGE SCALE GENOMIC DNA]</scope>
    <source>
        <strain evidence="3 6">DSM 23343</strain>
    </source>
</reference>
<dbReference type="EMBL" id="FYAH01000001">
    <property type="protein sequence ID" value="SMY15363.1"/>
    <property type="molecule type" value="Genomic_DNA"/>
</dbReference>
<feature type="signal peptide" evidence="1">
    <location>
        <begin position="1"/>
        <end position="18"/>
    </location>
</feature>
<dbReference type="Gene3D" id="1.20.1270.180">
    <property type="match status" value="1"/>
</dbReference>